<proteinExistence type="predicted"/>
<reference evidence="1 2" key="1">
    <citation type="submission" date="2012-05" db="EMBL/GenBank/DDBJ databases">
        <title>Finished chromosome of genome of Oscillatoria sp. PCC 7112.</title>
        <authorList>
            <consortium name="US DOE Joint Genome Institute"/>
            <person name="Gugger M."/>
            <person name="Coursin T."/>
            <person name="Rippka R."/>
            <person name="Tandeau De Marsac N."/>
            <person name="Huntemann M."/>
            <person name="Wei C.-L."/>
            <person name="Han J."/>
            <person name="Detter J.C."/>
            <person name="Han C."/>
            <person name="Tapia R."/>
            <person name="Davenport K."/>
            <person name="Daligault H."/>
            <person name="Erkkila T."/>
            <person name="Gu W."/>
            <person name="Munk A.C.C."/>
            <person name="Teshima H."/>
            <person name="Xu Y."/>
            <person name="Chain P."/>
            <person name="Chen A."/>
            <person name="Krypides N."/>
            <person name="Mavromatis K."/>
            <person name="Markowitz V."/>
            <person name="Szeto E."/>
            <person name="Ivanova N."/>
            <person name="Mikhailova N."/>
            <person name="Ovchinnikova G."/>
            <person name="Pagani I."/>
            <person name="Pati A."/>
            <person name="Goodwin L."/>
            <person name="Peters L."/>
            <person name="Pitluck S."/>
            <person name="Woyke T."/>
            <person name="Kerfeld C."/>
        </authorList>
    </citation>
    <scope>NUCLEOTIDE SEQUENCE [LARGE SCALE GENOMIC DNA]</scope>
    <source>
        <strain evidence="1 2">PCC 7112</strain>
    </source>
</reference>
<dbReference type="Proteomes" id="UP000010478">
    <property type="component" value="Chromosome"/>
</dbReference>
<dbReference type="eggNOG" id="ENOG502ZRU2">
    <property type="taxonomic scope" value="Bacteria"/>
</dbReference>
<name>K9VKI3_9CYAN</name>
<keyword evidence="2" id="KW-1185">Reference proteome</keyword>
<dbReference type="OrthoDB" id="588545at2"/>
<evidence type="ECO:0000313" key="1">
    <source>
        <dbReference type="EMBL" id="AFZ08012.1"/>
    </source>
</evidence>
<gene>
    <name evidence="1" type="ORF">Osc7112_3658</name>
</gene>
<dbReference type="STRING" id="179408.Osc7112_3658"/>
<dbReference type="AlphaFoldDB" id="K9VKI3"/>
<dbReference type="KEGG" id="oni:Osc7112_3658"/>
<dbReference type="EMBL" id="CP003614">
    <property type="protein sequence ID" value="AFZ08012.1"/>
    <property type="molecule type" value="Genomic_DNA"/>
</dbReference>
<protein>
    <submittedName>
        <fullName evidence="1">Uncharacterized protein</fullName>
    </submittedName>
</protein>
<organism evidence="1 2">
    <name type="scientific">Phormidium nigroviride PCC 7112</name>
    <dbReference type="NCBI Taxonomy" id="179408"/>
    <lineage>
        <taxon>Bacteria</taxon>
        <taxon>Bacillati</taxon>
        <taxon>Cyanobacteriota</taxon>
        <taxon>Cyanophyceae</taxon>
        <taxon>Oscillatoriophycideae</taxon>
        <taxon>Oscillatoriales</taxon>
        <taxon>Oscillatoriaceae</taxon>
        <taxon>Phormidium</taxon>
    </lineage>
</organism>
<accession>K9VKI3</accession>
<dbReference type="HOGENOM" id="CLU_187655_0_0_3"/>
<dbReference type="RefSeq" id="WP_015177270.1">
    <property type="nucleotide sequence ID" value="NC_019729.1"/>
</dbReference>
<evidence type="ECO:0000313" key="2">
    <source>
        <dbReference type="Proteomes" id="UP000010478"/>
    </source>
</evidence>
<sequence>MQETKENSLFAELTPEESASVNGGYYYANNRYDDDCDRNQRRSWVVYRRNCDGSYRRVVRYAYY</sequence>